<feature type="domain" description="GmrSD restriction endonucleases C-terminal" evidence="2">
    <location>
        <begin position="116"/>
        <end position="251"/>
    </location>
</feature>
<dbReference type="PANTHER" id="PTHR24094">
    <property type="entry name" value="SECRETED PROTEIN"/>
    <property type="match status" value="1"/>
</dbReference>
<comment type="caution">
    <text evidence="3">The sequence shown here is derived from an EMBL/GenBank/DDBJ whole genome shotgun (WGS) entry which is preliminary data.</text>
</comment>
<keyword evidence="3" id="KW-0449">Lipoprotein</keyword>
<feature type="region of interest" description="Disordered" evidence="1">
    <location>
        <begin position="26"/>
        <end position="91"/>
    </location>
</feature>
<accession>A0A8J3XWL1</accession>
<dbReference type="PROSITE" id="PS51257">
    <property type="entry name" value="PROKAR_LIPOPROTEIN"/>
    <property type="match status" value="1"/>
</dbReference>
<dbReference type="AlphaFoldDB" id="A0A8J3XWL1"/>
<reference evidence="3" key="1">
    <citation type="submission" date="2021-01" db="EMBL/GenBank/DDBJ databases">
        <title>Whole genome shotgun sequence of Planotetraspora thailandica NBRC 104271.</title>
        <authorList>
            <person name="Komaki H."/>
            <person name="Tamura T."/>
        </authorList>
    </citation>
    <scope>NUCLEOTIDE SEQUENCE</scope>
    <source>
        <strain evidence="3">NBRC 104271</strain>
    </source>
</reference>
<dbReference type="EMBL" id="BOOR01000023">
    <property type="protein sequence ID" value="GII55040.1"/>
    <property type="molecule type" value="Genomic_DNA"/>
</dbReference>
<evidence type="ECO:0000313" key="4">
    <source>
        <dbReference type="Proteomes" id="UP000605992"/>
    </source>
</evidence>
<dbReference type="PANTHER" id="PTHR24094:SF15">
    <property type="entry name" value="AMP-DEPENDENT SYNTHETASE_LIGASE DOMAIN-CONTAINING PROTEIN-RELATED"/>
    <property type="match status" value="1"/>
</dbReference>
<dbReference type="RefSeq" id="WP_239119104.1">
    <property type="nucleotide sequence ID" value="NZ_BOOR01000023.1"/>
</dbReference>
<dbReference type="InterPro" id="IPR011089">
    <property type="entry name" value="GmrSD_C"/>
</dbReference>
<proteinExistence type="predicted"/>
<dbReference type="Proteomes" id="UP000605992">
    <property type="component" value="Unassembled WGS sequence"/>
</dbReference>
<evidence type="ECO:0000259" key="2">
    <source>
        <dbReference type="Pfam" id="PF07510"/>
    </source>
</evidence>
<evidence type="ECO:0000313" key="3">
    <source>
        <dbReference type="EMBL" id="GII55040.1"/>
    </source>
</evidence>
<gene>
    <name evidence="3" type="ORF">Pth03_34290</name>
</gene>
<dbReference type="Pfam" id="PF07510">
    <property type="entry name" value="GmrSD_C"/>
    <property type="match status" value="1"/>
</dbReference>
<evidence type="ECO:0000256" key="1">
    <source>
        <dbReference type="SAM" id="MobiDB-lite"/>
    </source>
</evidence>
<organism evidence="3 4">
    <name type="scientific">Planotetraspora thailandica</name>
    <dbReference type="NCBI Taxonomy" id="487172"/>
    <lineage>
        <taxon>Bacteria</taxon>
        <taxon>Bacillati</taxon>
        <taxon>Actinomycetota</taxon>
        <taxon>Actinomycetes</taxon>
        <taxon>Streptosporangiales</taxon>
        <taxon>Streptosporangiaceae</taxon>
        <taxon>Planotetraspora</taxon>
    </lineage>
</organism>
<keyword evidence="4" id="KW-1185">Reference proteome</keyword>
<protein>
    <submittedName>
        <fullName evidence="3">Lipoprotein</fullName>
    </submittedName>
</protein>
<sequence>MDGRASRMIAGVSLAMALLAGCGPTEGLSVDRPGPVGSQGDETGKETGTNPLDNPDGTEPGLAQITSGRDRSDARDVISQVQTKGRGPKTGYDRDEFGYAWADNADDVPLSHNGCDTRNDLLKRDGEKVKFRSGSDCVVVSMTLYDPYTGKTIDWSKEDAAEVQIDHVMPLSYDWQMGASRWTDAKRKQIANDPLNLLPVDGSANSAKGDSGPASWLPPAKGIRCSYAVRFAQVALKYDLPVTAADKETMLGQCA</sequence>
<name>A0A8J3XWL1_9ACTN</name>